<comment type="caution">
    <text evidence="1">The sequence shown here is derived from an EMBL/GenBank/DDBJ whole genome shotgun (WGS) entry which is preliminary data.</text>
</comment>
<gene>
    <name evidence="1" type="ORF">QAD02_007412</name>
</gene>
<evidence type="ECO:0000313" key="2">
    <source>
        <dbReference type="Proteomes" id="UP001239111"/>
    </source>
</evidence>
<dbReference type="EMBL" id="CM056744">
    <property type="protein sequence ID" value="KAJ8665750.1"/>
    <property type="molecule type" value="Genomic_DNA"/>
</dbReference>
<dbReference type="Proteomes" id="UP001239111">
    <property type="component" value="Chromosome 4"/>
</dbReference>
<protein>
    <submittedName>
        <fullName evidence="1">Uncharacterized protein</fullName>
    </submittedName>
</protein>
<proteinExistence type="predicted"/>
<reference evidence="1" key="1">
    <citation type="submission" date="2023-04" db="EMBL/GenBank/DDBJ databases">
        <title>A chromosome-level genome assembly of the parasitoid wasp Eretmocerus hayati.</title>
        <authorList>
            <person name="Zhong Y."/>
            <person name="Liu S."/>
            <person name="Liu Y."/>
        </authorList>
    </citation>
    <scope>NUCLEOTIDE SEQUENCE</scope>
    <source>
        <strain evidence="1">ZJU_SS_LIU_2023</strain>
    </source>
</reference>
<keyword evidence="2" id="KW-1185">Reference proteome</keyword>
<sequence length="166" mass="18345">MNDSSVKINLINQGSGKVKFEAPEDGPEKPARKIPHPLRSSIDTPIDIIVTEVMQGILPHLKCLTCEEQLAVAHSKTLEPDVSNEADDEKDGEINVVTVDMNVSKRPQTSISTRKDTPTQTKNVSCEAWKQPGMCKRRSIRLKEKRAKRGKLIVSKSICDCAKVAV</sequence>
<accession>A0ACC2N3J7</accession>
<organism evidence="1 2">
    <name type="scientific">Eretmocerus hayati</name>
    <dbReference type="NCBI Taxonomy" id="131215"/>
    <lineage>
        <taxon>Eukaryota</taxon>
        <taxon>Metazoa</taxon>
        <taxon>Ecdysozoa</taxon>
        <taxon>Arthropoda</taxon>
        <taxon>Hexapoda</taxon>
        <taxon>Insecta</taxon>
        <taxon>Pterygota</taxon>
        <taxon>Neoptera</taxon>
        <taxon>Endopterygota</taxon>
        <taxon>Hymenoptera</taxon>
        <taxon>Apocrita</taxon>
        <taxon>Proctotrupomorpha</taxon>
        <taxon>Chalcidoidea</taxon>
        <taxon>Aphelinidae</taxon>
        <taxon>Aphelininae</taxon>
        <taxon>Eretmocerus</taxon>
    </lineage>
</organism>
<evidence type="ECO:0000313" key="1">
    <source>
        <dbReference type="EMBL" id="KAJ8665750.1"/>
    </source>
</evidence>
<name>A0ACC2N3J7_9HYME</name>